<comment type="similarity">
    <text evidence="1">Belongs to the glycosyltransferase 32 family.</text>
</comment>
<proteinExistence type="inferred from homology"/>
<gene>
    <name evidence="3" type="ORF">N7468_008514</name>
</gene>
<name>A0A9W9NPY8_9EURO</name>
<dbReference type="AlphaFoldDB" id="A0A9W9NPY8"/>
<accession>A0A9W9NPY8</accession>
<dbReference type="GeneID" id="83205113"/>
<dbReference type="InterPro" id="IPR029044">
    <property type="entry name" value="Nucleotide-diphossugar_trans"/>
</dbReference>
<evidence type="ECO:0000256" key="2">
    <source>
        <dbReference type="SAM" id="MobiDB-lite"/>
    </source>
</evidence>
<dbReference type="RefSeq" id="XP_058328155.1">
    <property type="nucleotide sequence ID" value="XM_058477810.1"/>
</dbReference>
<evidence type="ECO:0000256" key="1">
    <source>
        <dbReference type="ARBA" id="ARBA00009003"/>
    </source>
</evidence>
<dbReference type="OrthoDB" id="409543at2759"/>
<sequence length="452" mass="51394">MASAVTGGAVKGTTSRKAGHFTRKRTWSRFGQSAPKYPPPSSPIVDGGWRRFGATAATNTAQIPRTTFLLTLSIVFLLVVYFDRSDTTPTKHETWHPKNHDRPRYLHHSSFRENPDVEYERQLTKALKAIEERDQHGPPPHHVDTIWQVLLKDPERPQDAIEMEAANPEWDLCPGLADLYHAYPRFVQRGDLIRYLILWYYGGYYADVDVFPKRSIKSCPSAPQSLFSEENDVSLVLGIEIDEPYASEEEMKHWHWVRRYGFLQYTIHAPRRFSPLLREVIVRVLSHTKKHLATGGIFFGPKWTELAILEVTGPGVFTDAIMDVLSHTLPSSHPLVEQSVEADAGLGDLVPPGQSFPLQRVTWAPFYRLQETLCVNASEAKIGKERDFGGLCVLPINAWGNGQRHSQSEDYDSEQACINHRFGGSWKPWKVRRKWGDVILGVKPQPEKVLKV</sequence>
<dbReference type="GO" id="GO:0000009">
    <property type="term" value="F:alpha-1,6-mannosyltransferase activity"/>
    <property type="evidence" value="ECO:0007669"/>
    <property type="project" value="InterPro"/>
</dbReference>
<dbReference type="PANTHER" id="PTHR31834">
    <property type="entry name" value="INITIATION-SPECIFIC ALPHA-1,6-MANNOSYLTRANSFERASE"/>
    <property type="match status" value="1"/>
</dbReference>
<comment type="caution">
    <text evidence="3">The sequence shown here is derived from an EMBL/GenBank/DDBJ whole genome shotgun (WGS) entry which is preliminary data.</text>
</comment>
<dbReference type="EMBL" id="JAPQKS010000006">
    <property type="protein sequence ID" value="KAJ5223972.1"/>
    <property type="molecule type" value="Genomic_DNA"/>
</dbReference>
<evidence type="ECO:0000313" key="3">
    <source>
        <dbReference type="EMBL" id="KAJ5223972.1"/>
    </source>
</evidence>
<keyword evidence="4" id="KW-1185">Reference proteome</keyword>
<reference evidence="3" key="1">
    <citation type="submission" date="2022-11" db="EMBL/GenBank/DDBJ databases">
        <authorList>
            <person name="Petersen C."/>
        </authorList>
    </citation>
    <scope>NUCLEOTIDE SEQUENCE</scope>
    <source>
        <strain evidence="3">IBT 19713</strain>
    </source>
</reference>
<dbReference type="GO" id="GO:0006487">
    <property type="term" value="P:protein N-linked glycosylation"/>
    <property type="evidence" value="ECO:0007669"/>
    <property type="project" value="TreeGrafter"/>
</dbReference>
<dbReference type="InterPro" id="IPR007577">
    <property type="entry name" value="GlycoTrfase_DXD_sugar-bd_CS"/>
</dbReference>
<dbReference type="Pfam" id="PF04488">
    <property type="entry name" value="Gly_transf_sug"/>
    <property type="match status" value="1"/>
</dbReference>
<evidence type="ECO:0000313" key="4">
    <source>
        <dbReference type="Proteomes" id="UP001150941"/>
    </source>
</evidence>
<dbReference type="SUPFAM" id="SSF53448">
    <property type="entry name" value="Nucleotide-diphospho-sugar transferases"/>
    <property type="match status" value="1"/>
</dbReference>
<dbReference type="Gene3D" id="3.90.550.20">
    <property type="match status" value="1"/>
</dbReference>
<organism evidence="3 4">
    <name type="scientific">Penicillium chermesinum</name>
    <dbReference type="NCBI Taxonomy" id="63820"/>
    <lineage>
        <taxon>Eukaryota</taxon>
        <taxon>Fungi</taxon>
        <taxon>Dikarya</taxon>
        <taxon>Ascomycota</taxon>
        <taxon>Pezizomycotina</taxon>
        <taxon>Eurotiomycetes</taxon>
        <taxon>Eurotiomycetidae</taxon>
        <taxon>Eurotiales</taxon>
        <taxon>Aspergillaceae</taxon>
        <taxon>Penicillium</taxon>
    </lineage>
</organism>
<protein>
    <submittedName>
        <fullName evidence="3">Uncharacterized protein</fullName>
    </submittedName>
</protein>
<reference evidence="3" key="2">
    <citation type="journal article" date="2023" name="IMA Fungus">
        <title>Comparative genomic study of the Penicillium genus elucidates a diverse pangenome and 15 lateral gene transfer events.</title>
        <authorList>
            <person name="Petersen C."/>
            <person name="Sorensen T."/>
            <person name="Nielsen M.R."/>
            <person name="Sondergaard T.E."/>
            <person name="Sorensen J.L."/>
            <person name="Fitzpatrick D.A."/>
            <person name="Frisvad J.C."/>
            <person name="Nielsen K.L."/>
        </authorList>
    </citation>
    <scope>NUCLEOTIDE SEQUENCE</scope>
    <source>
        <strain evidence="3">IBT 19713</strain>
    </source>
</reference>
<dbReference type="GO" id="GO:0000136">
    <property type="term" value="C:mannan polymerase complex"/>
    <property type="evidence" value="ECO:0007669"/>
    <property type="project" value="TreeGrafter"/>
</dbReference>
<feature type="region of interest" description="Disordered" evidence="2">
    <location>
        <begin position="1"/>
        <end position="24"/>
    </location>
</feature>
<dbReference type="InterPro" id="IPR039367">
    <property type="entry name" value="Och1-like"/>
</dbReference>
<dbReference type="PANTHER" id="PTHR31834:SF9">
    <property type="entry name" value="INITIATION-SPECIFIC ALPHA-1,6-MANNOSYLTRANSFERASE"/>
    <property type="match status" value="1"/>
</dbReference>
<dbReference type="Proteomes" id="UP001150941">
    <property type="component" value="Unassembled WGS sequence"/>
</dbReference>